<dbReference type="EMBL" id="UOGG01000248">
    <property type="protein sequence ID" value="VAX33444.1"/>
    <property type="molecule type" value="Genomic_DNA"/>
</dbReference>
<dbReference type="NCBIfam" id="TIGR02490">
    <property type="entry name" value="flgF"/>
    <property type="match status" value="1"/>
</dbReference>
<feature type="domain" description="Flagellar basal-body/hook protein C-terminal" evidence="3">
    <location>
        <begin position="213"/>
        <end position="257"/>
    </location>
</feature>
<keyword evidence="5" id="KW-0966">Cell projection</keyword>
<gene>
    <name evidence="5" type="ORF">MNBD_NITROSPINAE05-354</name>
</gene>
<dbReference type="PANTHER" id="PTHR30435">
    <property type="entry name" value="FLAGELLAR PROTEIN"/>
    <property type="match status" value="1"/>
</dbReference>
<dbReference type="InterPro" id="IPR037925">
    <property type="entry name" value="FlgE/F/G-like"/>
</dbReference>
<name>A0A3B1DBM9_9ZZZZ</name>
<evidence type="ECO:0000259" key="3">
    <source>
        <dbReference type="Pfam" id="PF06429"/>
    </source>
</evidence>
<accession>A0A3B1DBM9</accession>
<feature type="domain" description="Flagellar hook protein FlgE/F/G-like D1" evidence="4">
    <location>
        <begin position="98"/>
        <end position="164"/>
    </location>
</feature>
<dbReference type="InterPro" id="IPR001444">
    <property type="entry name" value="Flag_bb_rod_N"/>
</dbReference>
<evidence type="ECO:0000256" key="1">
    <source>
        <dbReference type="ARBA" id="ARBA00009677"/>
    </source>
</evidence>
<dbReference type="GO" id="GO:0030694">
    <property type="term" value="C:bacterial-type flagellum basal body, rod"/>
    <property type="evidence" value="ECO:0007669"/>
    <property type="project" value="InterPro"/>
</dbReference>
<dbReference type="InterPro" id="IPR020013">
    <property type="entry name" value="Flagellar_FlgE/F/G"/>
</dbReference>
<evidence type="ECO:0000259" key="2">
    <source>
        <dbReference type="Pfam" id="PF00460"/>
    </source>
</evidence>
<evidence type="ECO:0000259" key="4">
    <source>
        <dbReference type="Pfam" id="PF22692"/>
    </source>
</evidence>
<proteinExistence type="inferred from homology"/>
<dbReference type="InterPro" id="IPR010930">
    <property type="entry name" value="Flg_bb/hook_C_dom"/>
</dbReference>
<reference evidence="5" key="1">
    <citation type="submission" date="2018-06" db="EMBL/GenBank/DDBJ databases">
        <authorList>
            <person name="Zhirakovskaya E."/>
        </authorList>
    </citation>
    <scope>NUCLEOTIDE SEQUENCE</scope>
</reference>
<keyword evidence="5" id="KW-0282">Flagellum</keyword>
<dbReference type="SUPFAM" id="SSF117143">
    <property type="entry name" value="Flagellar hook protein flgE"/>
    <property type="match status" value="1"/>
</dbReference>
<keyword evidence="5" id="KW-0969">Cilium</keyword>
<sequence length="263" mass="28346">MHEGIYIAASGAFKQERKLDVIANNLANMGTTGFKRDGMSFREMIPPFTKTANSSASLDPKPTAFQPDPKVSYVGIASMYTDASNGTMRQTGNALDLALDGDGYFVIETSEGQRYTRNGNLKLAEDGTLSTHEGFKVLGKNSKPIKIDTKGGQISISPSGAITVGNGQQSTPQGDLQLVSFRDPTKLAKQGNGLYRIEDPSAGKQPIKNVSVQQGFLETSNVNPIEEMTNMIVTMRGFEAYQKIIQSIDEADEQAVNAIGRLA</sequence>
<feature type="domain" description="Flagellar basal body rod protein N-terminal" evidence="2">
    <location>
        <begin position="5"/>
        <end position="35"/>
    </location>
</feature>
<dbReference type="Pfam" id="PF00460">
    <property type="entry name" value="Flg_bb_rod"/>
    <property type="match status" value="1"/>
</dbReference>
<dbReference type="PANTHER" id="PTHR30435:SF19">
    <property type="entry name" value="FLAGELLAR BASAL-BODY ROD PROTEIN FLGG"/>
    <property type="match status" value="1"/>
</dbReference>
<dbReference type="Pfam" id="PF06429">
    <property type="entry name" value="Flg_bbr_C"/>
    <property type="match status" value="1"/>
</dbReference>
<organism evidence="5">
    <name type="scientific">hydrothermal vent metagenome</name>
    <dbReference type="NCBI Taxonomy" id="652676"/>
    <lineage>
        <taxon>unclassified sequences</taxon>
        <taxon>metagenomes</taxon>
        <taxon>ecological metagenomes</taxon>
    </lineage>
</organism>
<evidence type="ECO:0000313" key="5">
    <source>
        <dbReference type="EMBL" id="VAX33444.1"/>
    </source>
</evidence>
<comment type="similarity">
    <text evidence="1">Belongs to the flagella basal body rod proteins family.</text>
</comment>
<dbReference type="InterPro" id="IPR053967">
    <property type="entry name" value="LlgE_F_G-like_D1"/>
</dbReference>
<dbReference type="NCBIfam" id="TIGR03506">
    <property type="entry name" value="FlgEFG_subfam"/>
    <property type="match status" value="2"/>
</dbReference>
<dbReference type="InterPro" id="IPR012836">
    <property type="entry name" value="FlgF"/>
</dbReference>
<protein>
    <submittedName>
        <fullName evidence="5">Flagellar basal-body rod protein FlgG</fullName>
    </submittedName>
</protein>
<dbReference type="AlphaFoldDB" id="A0A3B1DBM9"/>
<dbReference type="GO" id="GO:0071978">
    <property type="term" value="P:bacterial-type flagellum-dependent swarming motility"/>
    <property type="evidence" value="ECO:0007669"/>
    <property type="project" value="TreeGrafter"/>
</dbReference>
<dbReference type="Pfam" id="PF22692">
    <property type="entry name" value="LlgE_F_G_D1"/>
    <property type="match status" value="1"/>
</dbReference>